<organism evidence="2 3">
    <name type="scientific">Knufia fluminis</name>
    <dbReference type="NCBI Taxonomy" id="191047"/>
    <lineage>
        <taxon>Eukaryota</taxon>
        <taxon>Fungi</taxon>
        <taxon>Dikarya</taxon>
        <taxon>Ascomycota</taxon>
        <taxon>Pezizomycotina</taxon>
        <taxon>Eurotiomycetes</taxon>
        <taxon>Chaetothyriomycetidae</taxon>
        <taxon>Chaetothyriales</taxon>
        <taxon>Trichomeriaceae</taxon>
        <taxon>Knufia</taxon>
    </lineage>
</organism>
<reference evidence="2 3" key="1">
    <citation type="submission" date="2022-12" db="EMBL/GenBank/DDBJ databases">
        <title>Genomic features and morphological characterization of a novel Knufia sp. strain isolated from spacecraft assembly facility.</title>
        <authorList>
            <person name="Teixeira M."/>
            <person name="Chander A.M."/>
            <person name="Stajich J.E."/>
            <person name="Venkateswaran K."/>
        </authorList>
    </citation>
    <scope>NUCLEOTIDE SEQUENCE [LARGE SCALE GENOMIC DNA]</scope>
    <source>
        <strain evidence="2 3">FJI-L2-BK-P2</strain>
    </source>
</reference>
<dbReference type="Pfam" id="PF02391">
    <property type="entry name" value="MoaE"/>
    <property type="match status" value="1"/>
</dbReference>
<dbReference type="InterPro" id="IPR036563">
    <property type="entry name" value="MoaE_sf"/>
</dbReference>
<keyword evidence="3" id="KW-1185">Reference proteome</keyword>
<dbReference type="Gene3D" id="3.90.1170.40">
    <property type="entry name" value="Molybdopterin biosynthesis MoaE subunit"/>
    <property type="match status" value="1"/>
</dbReference>
<proteinExistence type="predicted"/>
<dbReference type="PANTHER" id="PTHR23404">
    <property type="entry name" value="MOLYBDOPTERIN SYNTHASE RELATED"/>
    <property type="match status" value="1"/>
</dbReference>
<dbReference type="Proteomes" id="UP001316803">
    <property type="component" value="Unassembled WGS sequence"/>
</dbReference>
<accession>A0AAN8F9U7</accession>
<dbReference type="EMBL" id="JAKLMC020000009">
    <property type="protein sequence ID" value="KAK5954131.1"/>
    <property type="molecule type" value="Genomic_DNA"/>
</dbReference>
<evidence type="ECO:0000313" key="3">
    <source>
        <dbReference type="Proteomes" id="UP001316803"/>
    </source>
</evidence>
<dbReference type="InterPro" id="IPR003448">
    <property type="entry name" value="Mopterin_biosynth_MoaE"/>
</dbReference>
<evidence type="ECO:0000256" key="1">
    <source>
        <dbReference type="SAM" id="MobiDB-lite"/>
    </source>
</evidence>
<comment type="caution">
    <text evidence="2">The sequence shown here is derived from an EMBL/GenBank/DDBJ whole genome shotgun (WGS) entry which is preliminary data.</text>
</comment>
<dbReference type="AlphaFoldDB" id="A0AAN8F9U7"/>
<dbReference type="GO" id="GO:0006777">
    <property type="term" value="P:Mo-molybdopterin cofactor biosynthetic process"/>
    <property type="evidence" value="ECO:0007669"/>
    <property type="project" value="InterPro"/>
</dbReference>
<evidence type="ECO:0000313" key="2">
    <source>
        <dbReference type="EMBL" id="KAK5954131.1"/>
    </source>
</evidence>
<sequence>MAAAGSLISLLDPANFPQTLVSQDGTAHVELRYDALDVAFASRFIRSPTAGANVLFLGTTRNNFDNRPVSHLAYQAYPKLALNTLLKIATEVRSKHNLEKVIIVHRLGEVPIEEESIIVGISAGHRGESWKGAEQMLERVKERAEIWKQEWFADSQAENGQPTAVWKANKDTDQNGRPVLSQ</sequence>
<feature type="region of interest" description="Disordered" evidence="1">
    <location>
        <begin position="156"/>
        <end position="182"/>
    </location>
</feature>
<name>A0AAN8F9U7_9EURO</name>
<protein>
    <submittedName>
        <fullName evidence="2">Uncharacterized protein</fullName>
    </submittedName>
</protein>
<gene>
    <name evidence="2" type="ORF">OHC33_004703</name>
</gene>
<dbReference type="CDD" id="cd00756">
    <property type="entry name" value="MoaE"/>
    <property type="match status" value="1"/>
</dbReference>
<dbReference type="SUPFAM" id="SSF54690">
    <property type="entry name" value="Molybdopterin synthase subunit MoaE"/>
    <property type="match status" value="1"/>
</dbReference>